<dbReference type="PRINTS" id="PR00047">
    <property type="entry name" value="STROIDFINGER"/>
</dbReference>
<dbReference type="InterPro" id="IPR013088">
    <property type="entry name" value="Znf_NHR/GATA"/>
</dbReference>
<dbReference type="AlphaFoldDB" id="A0A2A6CK69"/>
<dbReference type="SMART" id="SM00399">
    <property type="entry name" value="ZnF_C4"/>
    <property type="match status" value="1"/>
</dbReference>
<evidence type="ECO:0000313" key="1">
    <source>
        <dbReference type="EnsemblMetazoa" id="PPA31633.1"/>
    </source>
</evidence>
<proteinExistence type="predicted"/>
<reference evidence="1" key="2">
    <citation type="submission" date="2022-06" db="UniProtKB">
        <authorList>
            <consortium name="EnsemblMetazoa"/>
        </authorList>
    </citation>
    <scope>IDENTIFICATION</scope>
    <source>
        <strain evidence="1">PS312</strain>
    </source>
</reference>
<gene>
    <name evidence="1" type="primary">WBGene00204497</name>
</gene>
<dbReference type="InterPro" id="IPR001628">
    <property type="entry name" value="Znf_hrmn_rcpt"/>
</dbReference>
<dbReference type="Pfam" id="PF00104">
    <property type="entry name" value="Hormone_recep"/>
    <property type="match status" value="1"/>
</dbReference>
<dbReference type="InterPro" id="IPR000536">
    <property type="entry name" value="Nucl_hrmn_rcpt_lig-bd"/>
</dbReference>
<organism evidence="1 2">
    <name type="scientific">Pristionchus pacificus</name>
    <name type="common">Parasitic nematode worm</name>
    <dbReference type="NCBI Taxonomy" id="54126"/>
    <lineage>
        <taxon>Eukaryota</taxon>
        <taxon>Metazoa</taxon>
        <taxon>Ecdysozoa</taxon>
        <taxon>Nematoda</taxon>
        <taxon>Chromadorea</taxon>
        <taxon>Rhabditida</taxon>
        <taxon>Rhabditina</taxon>
        <taxon>Diplogasteromorpha</taxon>
        <taxon>Diplogasteroidea</taxon>
        <taxon>Neodiplogasteridae</taxon>
        <taxon>Pristionchus</taxon>
    </lineage>
</organism>
<dbReference type="InterPro" id="IPR035500">
    <property type="entry name" value="NHR-like_dom_sf"/>
</dbReference>
<dbReference type="GO" id="GO:0003700">
    <property type="term" value="F:DNA-binding transcription factor activity"/>
    <property type="evidence" value="ECO:0000318"/>
    <property type="project" value="GO_Central"/>
</dbReference>
<dbReference type="EnsemblMetazoa" id="PPA31633.1">
    <property type="protein sequence ID" value="PPA31633.1"/>
    <property type="gene ID" value="WBGene00204497"/>
</dbReference>
<protein>
    <submittedName>
        <fullName evidence="1">Nuclear receptor</fullName>
    </submittedName>
</protein>
<dbReference type="GO" id="GO:0043565">
    <property type="term" value="F:sequence-specific DNA binding"/>
    <property type="evidence" value="ECO:0007669"/>
    <property type="project" value="InterPro"/>
</dbReference>
<dbReference type="SMART" id="SM00430">
    <property type="entry name" value="HOLI"/>
    <property type="match status" value="1"/>
</dbReference>
<accession>A0A2A6CK69</accession>
<reference evidence="2" key="1">
    <citation type="journal article" date="2008" name="Nat. Genet.">
        <title>The Pristionchus pacificus genome provides a unique perspective on nematode lifestyle and parasitism.</title>
        <authorList>
            <person name="Dieterich C."/>
            <person name="Clifton S.W."/>
            <person name="Schuster L.N."/>
            <person name="Chinwalla A."/>
            <person name="Delehaunty K."/>
            <person name="Dinkelacker I."/>
            <person name="Fulton L."/>
            <person name="Fulton R."/>
            <person name="Godfrey J."/>
            <person name="Minx P."/>
            <person name="Mitreva M."/>
            <person name="Roeseler W."/>
            <person name="Tian H."/>
            <person name="Witte H."/>
            <person name="Yang S.P."/>
            <person name="Wilson R.K."/>
            <person name="Sommer R.J."/>
        </authorList>
    </citation>
    <scope>NUCLEOTIDE SEQUENCE [LARGE SCALE GENOMIC DNA]</scope>
    <source>
        <strain evidence="2">PS312</strain>
    </source>
</reference>
<dbReference type="PROSITE" id="PS51030">
    <property type="entry name" value="NUCLEAR_REC_DBD_2"/>
    <property type="match status" value="1"/>
</dbReference>
<dbReference type="SUPFAM" id="SSF57716">
    <property type="entry name" value="Glucocorticoid receptor-like (DNA-binding domain)"/>
    <property type="match status" value="1"/>
</dbReference>
<dbReference type="PANTHER" id="PTHR46011">
    <property type="entry name" value="NUCLEAR HORMONE RECEPTOR FAMILY MEMBER NHR-86-RELATED"/>
    <property type="match status" value="1"/>
</dbReference>
<dbReference type="GO" id="GO:0005634">
    <property type="term" value="C:nucleus"/>
    <property type="evidence" value="ECO:0000318"/>
    <property type="project" value="GO_Central"/>
</dbReference>
<sequence>MSTRVCVICTAPIIVQHLRIESCRACASFYKRTVIAGRRFICRKGGDNCEILSRDKFACRSCRYNKCVQHGMVYRVPGLKKPRKLRNGSGDVILPSISPASENKTLIDRVGAEYRNTVERRLTLERAYIAEHNLLPARNTTVLEFYVGNFASFYGIFRIAIKESLSLVESIFDDFDKLPTDLMVALFRNFFSRFTMIECVYLTAKHFKDKNVFVASLITIAELDNMEPWLSDIDDKETFATSMKQFTSEFADILMPLIKLDNLTETEFHALAVLSCCDVDTSHQFPEEIVSIAHAKRTRVFDELQNYYRNGLKLDDFSQRLGNLMTIAHGADEAGKLMHDEMRLYSTLFDFCAGDRLLAEFFEE</sequence>
<dbReference type="SUPFAM" id="SSF48508">
    <property type="entry name" value="Nuclear receptor ligand-binding domain"/>
    <property type="match status" value="1"/>
</dbReference>
<dbReference type="Gene3D" id="1.10.565.10">
    <property type="entry name" value="Retinoid X Receptor"/>
    <property type="match status" value="1"/>
</dbReference>
<dbReference type="Pfam" id="PF00105">
    <property type="entry name" value="zf-C4"/>
    <property type="match status" value="1"/>
</dbReference>
<dbReference type="PROSITE" id="PS51843">
    <property type="entry name" value="NR_LBD"/>
    <property type="match status" value="1"/>
</dbReference>
<dbReference type="Gene3D" id="3.30.50.10">
    <property type="entry name" value="Erythroid Transcription Factor GATA-1, subunit A"/>
    <property type="match status" value="1"/>
</dbReference>
<evidence type="ECO:0000313" key="2">
    <source>
        <dbReference type="Proteomes" id="UP000005239"/>
    </source>
</evidence>
<name>A0A2A6CK69_PRIPA</name>
<keyword evidence="2" id="KW-1185">Reference proteome</keyword>
<dbReference type="GO" id="GO:0008270">
    <property type="term" value="F:zinc ion binding"/>
    <property type="evidence" value="ECO:0007669"/>
    <property type="project" value="InterPro"/>
</dbReference>
<dbReference type="PANTHER" id="PTHR46011:SF6">
    <property type="entry name" value="HIGH ZINC ACTIVATED NUCLEAR RECEPTOR PROTEIN"/>
    <property type="match status" value="1"/>
</dbReference>
<dbReference type="Proteomes" id="UP000005239">
    <property type="component" value="Unassembled WGS sequence"/>
</dbReference>
<accession>A0A8R1YJ17</accession>